<accession>A0A1V0SJX9</accession>
<name>A0A1V0SJX9_9VIRU</name>
<reference evidence="1" key="1">
    <citation type="journal article" date="2017" name="Science">
        <title>Giant viruses with an expanded complement of translation system components.</title>
        <authorList>
            <person name="Schulz F."/>
            <person name="Yutin N."/>
            <person name="Ivanova N.N."/>
            <person name="Ortega D.R."/>
            <person name="Lee T.K."/>
            <person name="Vierheilig J."/>
            <person name="Daims H."/>
            <person name="Horn M."/>
            <person name="Wagner M."/>
            <person name="Jensen G.J."/>
            <person name="Kyrpides N.C."/>
            <person name="Koonin E.V."/>
            <person name="Woyke T."/>
        </authorList>
    </citation>
    <scope>NUCLEOTIDE SEQUENCE</scope>
    <source>
        <strain evidence="1">KNV1</strain>
    </source>
</reference>
<dbReference type="EMBL" id="KY684110">
    <property type="protein sequence ID" value="ARF12026.1"/>
    <property type="molecule type" value="Genomic_DNA"/>
</dbReference>
<evidence type="ECO:0000313" key="1">
    <source>
        <dbReference type="EMBL" id="ARF12026.1"/>
    </source>
</evidence>
<organism evidence="1">
    <name type="scientific">Klosneuvirus KNV1</name>
    <dbReference type="NCBI Taxonomy" id="1977640"/>
    <lineage>
        <taxon>Viruses</taxon>
        <taxon>Varidnaviria</taxon>
        <taxon>Bamfordvirae</taxon>
        <taxon>Nucleocytoviricota</taxon>
        <taxon>Megaviricetes</taxon>
        <taxon>Imitervirales</taxon>
        <taxon>Mimiviridae</taxon>
        <taxon>Klosneuvirinae</taxon>
        <taxon>Klosneuvirus</taxon>
    </lineage>
</organism>
<gene>
    <name evidence="1" type="ORF">Klosneuvirus_3_161</name>
</gene>
<sequence length="192" mass="23120">MEPDREMPSYYTRIPNFIVGQGHTIFGSYVYKSLVNGDVASDIDVRVPEEKWKELKEQLESTFQCVESNRPSDEYRKRQIRWTYSMNCPNNDPLSSQFYRGQRIDFTHPQKNQNYSPDMFKLQYKEVGGKPMIVHSDGDNEKCKKVVSQLRRREFVPWEGMRYKDKEYFNQPIWTDASTFRYKFKNMFRKDE</sequence>
<protein>
    <submittedName>
        <fullName evidence="1">Uncharacterized protein</fullName>
    </submittedName>
</protein>
<proteinExistence type="predicted"/>